<dbReference type="CDD" id="cd02042">
    <property type="entry name" value="ParAB_family"/>
    <property type="match status" value="1"/>
</dbReference>
<name>A0A1H3TD63_9BACT</name>
<proteinExistence type="predicted"/>
<evidence type="ECO:0000313" key="2">
    <source>
        <dbReference type="EMBL" id="SDZ47289.1"/>
    </source>
</evidence>
<dbReference type="PANTHER" id="PTHR13696:SF99">
    <property type="entry name" value="COBYRINIC ACID AC-DIAMIDE SYNTHASE"/>
    <property type="match status" value="1"/>
</dbReference>
<feature type="domain" description="CobQ/CobB/MinD/ParA nucleotide binding" evidence="1">
    <location>
        <begin position="7"/>
        <end position="165"/>
    </location>
</feature>
<dbReference type="Pfam" id="PF01656">
    <property type="entry name" value="CbiA"/>
    <property type="match status" value="1"/>
</dbReference>
<dbReference type="PANTHER" id="PTHR13696">
    <property type="entry name" value="P-LOOP CONTAINING NUCLEOSIDE TRIPHOSPHATE HYDROLASE"/>
    <property type="match status" value="1"/>
</dbReference>
<evidence type="ECO:0000259" key="1">
    <source>
        <dbReference type="Pfam" id="PF01656"/>
    </source>
</evidence>
<gene>
    <name evidence="2" type="ORF">SAMN05444412_11638</name>
</gene>
<reference evidence="2 3" key="1">
    <citation type="submission" date="2016-10" db="EMBL/GenBank/DDBJ databases">
        <authorList>
            <person name="Varghese N."/>
            <person name="Submissions S."/>
        </authorList>
    </citation>
    <scope>NUCLEOTIDE SEQUENCE [LARGE SCALE GENOMIC DNA]</scope>
    <source>
        <strain evidence="2 3">DSM 17997</strain>
    </source>
</reference>
<sequence>MYTHMIILFANQKGGVGKSTLSVLFSNYLSLAKNRMVTLYDMDFQRSVFSKANAARITDNLPLYTVEAAELRQFPAILKEDKKDHSYLRIIDLAGKMDDDHLVPVFKKSDLILCPFCYDEFSVSSTLEFSFVITQINPKVKIVYLPNRVKTNVKYETKQSVQNALGTFGLITDSISERIDFQRITTVDIPPSLLGVIAPIFESIYNEYIEPVWHKMNT</sequence>
<dbReference type="InterPro" id="IPR050678">
    <property type="entry name" value="DNA_Partitioning_ATPase"/>
</dbReference>
<comment type="caution">
    <text evidence="2">The sequence shown here is derived from an EMBL/GenBank/DDBJ whole genome shotgun (WGS) entry which is preliminary data.</text>
</comment>
<organism evidence="2 3">
    <name type="scientific">Rhodonellum ikkaensis</name>
    <dbReference type="NCBI Taxonomy" id="336829"/>
    <lineage>
        <taxon>Bacteria</taxon>
        <taxon>Pseudomonadati</taxon>
        <taxon>Bacteroidota</taxon>
        <taxon>Cytophagia</taxon>
        <taxon>Cytophagales</taxon>
        <taxon>Cytophagaceae</taxon>
        <taxon>Rhodonellum</taxon>
    </lineage>
</organism>
<dbReference type="InterPro" id="IPR027417">
    <property type="entry name" value="P-loop_NTPase"/>
</dbReference>
<protein>
    <submittedName>
        <fullName evidence="2">Chromosome partitioning protein</fullName>
    </submittedName>
</protein>
<dbReference type="EMBL" id="FNQC01000016">
    <property type="protein sequence ID" value="SDZ47289.1"/>
    <property type="molecule type" value="Genomic_DNA"/>
</dbReference>
<evidence type="ECO:0000313" key="3">
    <source>
        <dbReference type="Proteomes" id="UP000199663"/>
    </source>
</evidence>
<dbReference type="InterPro" id="IPR002586">
    <property type="entry name" value="CobQ/CobB/MinD/ParA_Nub-bd_dom"/>
</dbReference>
<dbReference type="Gene3D" id="3.40.50.300">
    <property type="entry name" value="P-loop containing nucleotide triphosphate hydrolases"/>
    <property type="match status" value="1"/>
</dbReference>
<dbReference type="SUPFAM" id="SSF52540">
    <property type="entry name" value="P-loop containing nucleoside triphosphate hydrolases"/>
    <property type="match status" value="1"/>
</dbReference>
<dbReference type="Proteomes" id="UP000199663">
    <property type="component" value="Unassembled WGS sequence"/>
</dbReference>
<accession>A0A1H3TD63</accession>
<keyword evidence="3" id="KW-1185">Reference proteome</keyword>